<dbReference type="Proteomes" id="UP000011761">
    <property type="component" value="Unassembled WGS sequence"/>
</dbReference>
<gene>
    <name evidence="1" type="ORF">BAUCODRAFT_34758</name>
</gene>
<dbReference type="RefSeq" id="XP_007676845.1">
    <property type="nucleotide sequence ID" value="XM_007678655.1"/>
</dbReference>
<sequence>MRENGYMSTHHPSLHVDLPRVQRVAWTLPKVEVIRARTLGANSGASTIPRPA</sequence>
<accession>M2NA48</accession>
<dbReference type="EMBL" id="KB445556">
    <property type="protein sequence ID" value="EMC95994.1"/>
    <property type="molecule type" value="Genomic_DNA"/>
</dbReference>
<evidence type="ECO:0000313" key="2">
    <source>
        <dbReference type="Proteomes" id="UP000011761"/>
    </source>
</evidence>
<evidence type="ECO:0000313" key="1">
    <source>
        <dbReference type="EMBL" id="EMC95994.1"/>
    </source>
</evidence>
<dbReference type="HOGENOM" id="CLU_3086865_0_0_1"/>
<reference evidence="1 2" key="1">
    <citation type="journal article" date="2012" name="PLoS Pathog.">
        <title>Diverse lifestyles and strategies of plant pathogenesis encoded in the genomes of eighteen Dothideomycetes fungi.</title>
        <authorList>
            <person name="Ohm R.A."/>
            <person name="Feau N."/>
            <person name="Henrissat B."/>
            <person name="Schoch C.L."/>
            <person name="Horwitz B.A."/>
            <person name="Barry K.W."/>
            <person name="Condon B.J."/>
            <person name="Copeland A.C."/>
            <person name="Dhillon B."/>
            <person name="Glaser F."/>
            <person name="Hesse C.N."/>
            <person name="Kosti I."/>
            <person name="LaButti K."/>
            <person name="Lindquist E.A."/>
            <person name="Lucas S."/>
            <person name="Salamov A.A."/>
            <person name="Bradshaw R.E."/>
            <person name="Ciuffetti L."/>
            <person name="Hamelin R.C."/>
            <person name="Kema G.H.J."/>
            <person name="Lawrence C."/>
            <person name="Scott J.A."/>
            <person name="Spatafora J.W."/>
            <person name="Turgeon B.G."/>
            <person name="de Wit P.J.G.M."/>
            <person name="Zhong S."/>
            <person name="Goodwin S.B."/>
            <person name="Grigoriev I.V."/>
        </authorList>
    </citation>
    <scope>NUCLEOTIDE SEQUENCE [LARGE SCALE GENOMIC DNA]</scope>
    <source>
        <strain evidence="1 2">UAMH 10762</strain>
    </source>
</reference>
<dbReference type="KEGG" id="bcom:BAUCODRAFT_34758"/>
<keyword evidence="2" id="KW-1185">Reference proteome</keyword>
<organism evidence="1 2">
    <name type="scientific">Baudoinia panamericana (strain UAMH 10762)</name>
    <name type="common">Angels' share fungus</name>
    <name type="synonym">Baudoinia compniacensis (strain UAMH 10762)</name>
    <dbReference type="NCBI Taxonomy" id="717646"/>
    <lineage>
        <taxon>Eukaryota</taxon>
        <taxon>Fungi</taxon>
        <taxon>Dikarya</taxon>
        <taxon>Ascomycota</taxon>
        <taxon>Pezizomycotina</taxon>
        <taxon>Dothideomycetes</taxon>
        <taxon>Dothideomycetidae</taxon>
        <taxon>Mycosphaerellales</taxon>
        <taxon>Teratosphaeriaceae</taxon>
        <taxon>Baudoinia</taxon>
    </lineage>
</organism>
<protein>
    <submittedName>
        <fullName evidence="1">Uncharacterized protein</fullName>
    </submittedName>
</protein>
<proteinExistence type="predicted"/>
<dbReference type="GeneID" id="19112503"/>
<dbReference type="AlphaFoldDB" id="M2NA48"/>
<name>M2NA48_BAUPA</name>